<proteinExistence type="predicted"/>
<sequence>MSNCPICSAKILRHVSSHRIYWYCPQCHEEVPDLSEFSTLKTSKLLPSYQDYQKRAIAKAKFDS</sequence>
<comment type="caution">
    <text evidence="1">The sequence shown here is derived from an EMBL/GenBank/DDBJ whole genome shotgun (WGS) entry which is preliminary data.</text>
</comment>
<name>A0A1U7H9U7_9CYAN</name>
<organism evidence="1 2">
    <name type="scientific">Hydrococcus rivularis NIES-593</name>
    <dbReference type="NCBI Taxonomy" id="1921803"/>
    <lineage>
        <taxon>Bacteria</taxon>
        <taxon>Bacillati</taxon>
        <taxon>Cyanobacteriota</taxon>
        <taxon>Cyanophyceae</taxon>
        <taxon>Pleurocapsales</taxon>
        <taxon>Hydrococcaceae</taxon>
        <taxon>Hydrococcus</taxon>
    </lineage>
</organism>
<dbReference type="RefSeq" id="WP_073601120.1">
    <property type="nucleotide sequence ID" value="NZ_MRCB01000031.1"/>
</dbReference>
<dbReference type="Proteomes" id="UP000186868">
    <property type="component" value="Unassembled WGS sequence"/>
</dbReference>
<evidence type="ECO:0000313" key="1">
    <source>
        <dbReference type="EMBL" id="OKH20356.1"/>
    </source>
</evidence>
<dbReference type="OrthoDB" id="495562at2"/>
<protein>
    <submittedName>
        <fullName evidence="1">Uncharacterized protein</fullName>
    </submittedName>
</protein>
<dbReference type="EMBL" id="MRCB01000031">
    <property type="protein sequence ID" value="OKH20356.1"/>
    <property type="molecule type" value="Genomic_DNA"/>
</dbReference>
<gene>
    <name evidence="1" type="ORF">NIES593_19220</name>
</gene>
<reference evidence="1 2" key="1">
    <citation type="submission" date="2016-11" db="EMBL/GenBank/DDBJ databases">
        <title>Draft Genome Sequences of Nine Cyanobacterial Strains from Diverse Habitats.</title>
        <authorList>
            <person name="Zhu T."/>
            <person name="Hou S."/>
            <person name="Lu X."/>
            <person name="Hess W.R."/>
        </authorList>
    </citation>
    <scope>NUCLEOTIDE SEQUENCE [LARGE SCALE GENOMIC DNA]</scope>
    <source>
        <strain evidence="1 2">NIES-593</strain>
    </source>
</reference>
<dbReference type="AlphaFoldDB" id="A0A1U7H9U7"/>
<accession>A0A1U7H9U7</accession>
<evidence type="ECO:0000313" key="2">
    <source>
        <dbReference type="Proteomes" id="UP000186868"/>
    </source>
</evidence>
<keyword evidence="2" id="KW-1185">Reference proteome</keyword>